<evidence type="ECO:0000256" key="1">
    <source>
        <dbReference type="SAM" id="MobiDB-lite"/>
    </source>
</evidence>
<sequence length="229" mass="24532">MLPRARSAATKSSVKPVPDFAKLHQKWESHLSQTRNPTSRSKPSTEAEARPNSRPKDTASSHPAPDPPANTTKPRKSNESKENDPRPAARSLQPRATTSRNSDQTSVAAKKPDPPAASSAAPAPNNPPPRPALKGPARVVKKAASTAALPHVGVSFADDEFNNESLAEILESTNASELDMNRDRRATGAFNLDRARRVGNPALAGRRATVSAKAWVGISILKRFMESVC</sequence>
<dbReference type="AlphaFoldDB" id="A0AAD5X6P5"/>
<reference evidence="2" key="1">
    <citation type="submission" date="2020-05" db="EMBL/GenBank/DDBJ databases">
        <title>Phylogenomic resolution of chytrid fungi.</title>
        <authorList>
            <person name="Stajich J.E."/>
            <person name="Amses K."/>
            <person name="Simmons R."/>
            <person name="Seto K."/>
            <person name="Myers J."/>
            <person name="Bonds A."/>
            <person name="Quandt C.A."/>
            <person name="Barry K."/>
            <person name="Liu P."/>
            <person name="Grigoriev I."/>
            <person name="Longcore J.E."/>
            <person name="James T.Y."/>
        </authorList>
    </citation>
    <scope>NUCLEOTIDE SEQUENCE</scope>
    <source>
        <strain evidence="2">JEL0318</strain>
    </source>
</reference>
<protein>
    <submittedName>
        <fullName evidence="2">Uncharacterized protein</fullName>
    </submittedName>
</protein>
<evidence type="ECO:0000313" key="3">
    <source>
        <dbReference type="Proteomes" id="UP001212841"/>
    </source>
</evidence>
<name>A0AAD5X6P5_9FUNG</name>
<feature type="compositionally biased region" description="Basic and acidic residues" evidence="1">
    <location>
        <begin position="76"/>
        <end position="87"/>
    </location>
</feature>
<feature type="compositionally biased region" description="Polar residues" evidence="1">
    <location>
        <begin position="94"/>
        <end position="107"/>
    </location>
</feature>
<evidence type="ECO:0000313" key="2">
    <source>
        <dbReference type="EMBL" id="KAJ3057437.1"/>
    </source>
</evidence>
<gene>
    <name evidence="2" type="ORF">HK097_006365</name>
</gene>
<accession>A0AAD5X6P5</accession>
<comment type="caution">
    <text evidence="2">The sequence shown here is derived from an EMBL/GenBank/DDBJ whole genome shotgun (WGS) entry which is preliminary data.</text>
</comment>
<keyword evidence="3" id="KW-1185">Reference proteome</keyword>
<feature type="region of interest" description="Disordered" evidence="1">
    <location>
        <begin position="1"/>
        <end position="139"/>
    </location>
</feature>
<feature type="compositionally biased region" description="Basic and acidic residues" evidence="1">
    <location>
        <begin position="43"/>
        <end position="59"/>
    </location>
</feature>
<dbReference type="Proteomes" id="UP001212841">
    <property type="component" value="Unassembled WGS sequence"/>
</dbReference>
<organism evidence="2 3">
    <name type="scientific">Rhizophlyctis rosea</name>
    <dbReference type="NCBI Taxonomy" id="64517"/>
    <lineage>
        <taxon>Eukaryota</taxon>
        <taxon>Fungi</taxon>
        <taxon>Fungi incertae sedis</taxon>
        <taxon>Chytridiomycota</taxon>
        <taxon>Chytridiomycota incertae sedis</taxon>
        <taxon>Chytridiomycetes</taxon>
        <taxon>Rhizophlyctidales</taxon>
        <taxon>Rhizophlyctidaceae</taxon>
        <taxon>Rhizophlyctis</taxon>
    </lineage>
</organism>
<feature type="compositionally biased region" description="Polar residues" evidence="1">
    <location>
        <begin position="30"/>
        <end position="42"/>
    </location>
</feature>
<proteinExistence type="predicted"/>
<dbReference type="EMBL" id="JADGJD010000003">
    <property type="protein sequence ID" value="KAJ3057437.1"/>
    <property type="molecule type" value="Genomic_DNA"/>
</dbReference>